<comment type="caution">
    <text evidence="10">The sequence shown here is derived from an EMBL/GenBank/DDBJ whole genome shotgun (WGS) entry which is preliminary data.</text>
</comment>
<keyword evidence="3" id="KW-0813">Transport</keyword>
<name>A0A930FS73_9FIRM</name>
<dbReference type="InterPro" id="IPR047817">
    <property type="entry name" value="ABC2_TM_bact-type"/>
</dbReference>
<dbReference type="Proteomes" id="UP000757890">
    <property type="component" value="Unassembled WGS sequence"/>
</dbReference>
<evidence type="ECO:0000256" key="4">
    <source>
        <dbReference type="ARBA" id="ARBA00022475"/>
    </source>
</evidence>
<dbReference type="Pfam" id="PF12698">
    <property type="entry name" value="ABC2_membrane_3"/>
    <property type="match status" value="1"/>
</dbReference>
<dbReference type="PANTHER" id="PTHR30294:SF29">
    <property type="entry name" value="MULTIDRUG ABC TRANSPORTER PERMEASE YBHS-RELATED"/>
    <property type="match status" value="1"/>
</dbReference>
<feature type="transmembrane region" description="Helical" evidence="8">
    <location>
        <begin position="352"/>
        <end position="369"/>
    </location>
</feature>
<dbReference type="GO" id="GO:0140359">
    <property type="term" value="F:ABC-type transporter activity"/>
    <property type="evidence" value="ECO:0007669"/>
    <property type="project" value="InterPro"/>
</dbReference>
<evidence type="ECO:0000313" key="11">
    <source>
        <dbReference type="Proteomes" id="UP000757890"/>
    </source>
</evidence>
<dbReference type="PROSITE" id="PS51012">
    <property type="entry name" value="ABC_TM2"/>
    <property type="match status" value="1"/>
</dbReference>
<protein>
    <submittedName>
        <fullName evidence="10">ABC transporter permease</fullName>
    </submittedName>
</protein>
<evidence type="ECO:0000256" key="1">
    <source>
        <dbReference type="ARBA" id="ARBA00004651"/>
    </source>
</evidence>
<dbReference type="PANTHER" id="PTHR30294">
    <property type="entry name" value="MEMBRANE COMPONENT OF ABC TRANSPORTER YHHJ-RELATED"/>
    <property type="match status" value="1"/>
</dbReference>
<evidence type="ECO:0000256" key="2">
    <source>
        <dbReference type="ARBA" id="ARBA00007783"/>
    </source>
</evidence>
<evidence type="ECO:0000256" key="6">
    <source>
        <dbReference type="ARBA" id="ARBA00022989"/>
    </source>
</evidence>
<dbReference type="InterPro" id="IPR051449">
    <property type="entry name" value="ABC-2_transporter_component"/>
</dbReference>
<sequence>MMETFRRISSLVRKEYNQLIRDRSSLVIGIVIPIMLILLIGYGLSLDVKNVPVAVVMEDASPTVQDMLSFMDGSDYFDPRYTTSMKEGTEMMNRREVDAIIRVPPNFTENLFRGGSHVQIILWGVDAASARTAGSYLEAGLASWQAANASKYMTVSDGIGFVSVTPRQWFNDANTSTWFFIPGLVVLIMTLVGVFLTTMVMAREWERGTLEALFITPVRPIEILLSKMIPYFGIATIGFWLCMAAARYLYGVPVHGSFLMILLGSVIYLIVTLGMGLTISSVIKNQFFACQVSMLVSTLPTVMLSGFIFDLRSAPAVVYAVGHVLPATYYMELLKSLFLAGNDWALIRENCLILGGYAVFFTGLSCVVTKKRLE</sequence>
<dbReference type="EMBL" id="JABZMK010000152">
    <property type="protein sequence ID" value="MBF1130278.1"/>
    <property type="molecule type" value="Genomic_DNA"/>
</dbReference>
<dbReference type="InterPro" id="IPR013525">
    <property type="entry name" value="ABC2_TM"/>
</dbReference>
<accession>A0A930FS73</accession>
<evidence type="ECO:0000256" key="8">
    <source>
        <dbReference type="SAM" id="Phobius"/>
    </source>
</evidence>
<dbReference type="GO" id="GO:0005886">
    <property type="term" value="C:plasma membrane"/>
    <property type="evidence" value="ECO:0007669"/>
    <property type="project" value="UniProtKB-SubCell"/>
</dbReference>
<evidence type="ECO:0000313" key="10">
    <source>
        <dbReference type="EMBL" id="MBF1130278.1"/>
    </source>
</evidence>
<comment type="subcellular location">
    <subcellularLocation>
        <location evidence="1">Cell membrane</location>
        <topology evidence="1">Multi-pass membrane protein</topology>
    </subcellularLocation>
</comment>
<dbReference type="Gene3D" id="3.40.1710.10">
    <property type="entry name" value="abc type-2 transporter like domain"/>
    <property type="match status" value="1"/>
</dbReference>
<evidence type="ECO:0000259" key="9">
    <source>
        <dbReference type="PROSITE" id="PS51012"/>
    </source>
</evidence>
<comment type="similarity">
    <text evidence="2">Belongs to the ABC-2 integral membrane protein family.</text>
</comment>
<evidence type="ECO:0000256" key="7">
    <source>
        <dbReference type="ARBA" id="ARBA00023136"/>
    </source>
</evidence>
<feature type="transmembrane region" description="Helical" evidence="8">
    <location>
        <begin position="179"/>
        <end position="202"/>
    </location>
</feature>
<proteinExistence type="inferred from homology"/>
<keyword evidence="4" id="KW-1003">Cell membrane</keyword>
<gene>
    <name evidence="10" type="ORF">HXL70_09625</name>
</gene>
<feature type="transmembrane region" description="Helical" evidence="8">
    <location>
        <begin position="256"/>
        <end position="275"/>
    </location>
</feature>
<keyword evidence="6 8" id="KW-1133">Transmembrane helix</keyword>
<feature type="domain" description="ABC transmembrane type-2" evidence="9">
    <location>
        <begin position="146"/>
        <end position="372"/>
    </location>
</feature>
<feature type="transmembrane region" description="Helical" evidence="8">
    <location>
        <begin position="229"/>
        <end position="250"/>
    </location>
</feature>
<organism evidence="10 11">
    <name type="scientific">Dialister invisus</name>
    <dbReference type="NCBI Taxonomy" id="218538"/>
    <lineage>
        <taxon>Bacteria</taxon>
        <taxon>Bacillati</taxon>
        <taxon>Bacillota</taxon>
        <taxon>Negativicutes</taxon>
        <taxon>Veillonellales</taxon>
        <taxon>Veillonellaceae</taxon>
        <taxon>Dialister</taxon>
    </lineage>
</organism>
<dbReference type="AlphaFoldDB" id="A0A930FS73"/>
<evidence type="ECO:0000256" key="5">
    <source>
        <dbReference type="ARBA" id="ARBA00022692"/>
    </source>
</evidence>
<feature type="transmembrane region" description="Helical" evidence="8">
    <location>
        <begin position="287"/>
        <end position="309"/>
    </location>
</feature>
<evidence type="ECO:0000256" key="3">
    <source>
        <dbReference type="ARBA" id="ARBA00022448"/>
    </source>
</evidence>
<keyword evidence="7 8" id="KW-0472">Membrane</keyword>
<reference evidence="10" key="1">
    <citation type="submission" date="2020-04" db="EMBL/GenBank/DDBJ databases">
        <title>Deep metagenomics examines the oral microbiome during advanced dental caries in children, revealing novel taxa and co-occurrences with host molecules.</title>
        <authorList>
            <person name="Baker J.L."/>
            <person name="Morton J.T."/>
            <person name="Dinis M."/>
            <person name="Alvarez R."/>
            <person name="Tran N.C."/>
            <person name="Knight R."/>
            <person name="Edlund A."/>
        </authorList>
    </citation>
    <scope>NUCLEOTIDE SEQUENCE</scope>
    <source>
        <strain evidence="10">JCVI_32_bin.14</strain>
    </source>
</reference>
<feature type="transmembrane region" description="Helical" evidence="8">
    <location>
        <begin position="26"/>
        <end position="44"/>
    </location>
</feature>
<keyword evidence="5 8" id="KW-0812">Transmembrane</keyword>